<protein>
    <submittedName>
        <fullName evidence="12">Uncharacterized protein</fullName>
    </submittedName>
</protein>
<evidence type="ECO:0000256" key="6">
    <source>
        <dbReference type="ARBA" id="ARBA00022737"/>
    </source>
</evidence>
<evidence type="ECO:0000256" key="1">
    <source>
        <dbReference type="ARBA" id="ARBA00004251"/>
    </source>
</evidence>
<comment type="subcellular location">
    <subcellularLocation>
        <location evidence="1">Cell membrane</location>
        <topology evidence="1">Single-pass type I membrane protein</topology>
    </subcellularLocation>
</comment>
<accession>A0A7J8MAD3</accession>
<dbReference type="PANTHER" id="PTHR27004:SF439">
    <property type="entry name" value="LEUCINE-RICH REPEAT-CONTAINING N-TERMINAL PLANT-TYPE DOMAIN-CONTAINING PROTEIN"/>
    <property type="match status" value="1"/>
</dbReference>
<feature type="transmembrane region" description="Helical" evidence="11">
    <location>
        <begin position="146"/>
        <end position="168"/>
    </location>
</feature>
<evidence type="ECO:0000313" key="13">
    <source>
        <dbReference type="Proteomes" id="UP000593572"/>
    </source>
</evidence>
<organism evidence="12 13">
    <name type="scientific">Gossypium lobatum</name>
    <dbReference type="NCBI Taxonomy" id="34289"/>
    <lineage>
        <taxon>Eukaryota</taxon>
        <taxon>Viridiplantae</taxon>
        <taxon>Streptophyta</taxon>
        <taxon>Embryophyta</taxon>
        <taxon>Tracheophyta</taxon>
        <taxon>Spermatophyta</taxon>
        <taxon>Magnoliopsida</taxon>
        <taxon>eudicotyledons</taxon>
        <taxon>Gunneridae</taxon>
        <taxon>Pentapetalae</taxon>
        <taxon>rosids</taxon>
        <taxon>malvids</taxon>
        <taxon>Malvales</taxon>
        <taxon>Malvaceae</taxon>
        <taxon>Malvoideae</taxon>
        <taxon>Gossypium</taxon>
    </lineage>
</organism>
<evidence type="ECO:0000256" key="5">
    <source>
        <dbReference type="ARBA" id="ARBA00022692"/>
    </source>
</evidence>
<dbReference type="AlphaFoldDB" id="A0A7J8MAD3"/>
<feature type="non-terminal residue" evidence="12">
    <location>
        <position position="1"/>
    </location>
</feature>
<proteinExistence type="inferred from homology"/>
<reference evidence="12 13" key="1">
    <citation type="journal article" date="2019" name="Genome Biol. Evol.">
        <title>Insights into the evolution of the New World diploid cottons (Gossypium, subgenus Houzingenia) based on genome sequencing.</title>
        <authorList>
            <person name="Grover C.E."/>
            <person name="Arick M.A. 2nd"/>
            <person name="Thrash A."/>
            <person name="Conover J.L."/>
            <person name="Sanders W.S."/>
            <person name="Peterson D.G."/>
            <person name="Frelichowski J.E."/>
            <person name="Scheffler J.A."/>
            <person name="Scheffler B.E."/>
            <person name="Wendel J.F."/>
        </authorList>
    </citation>
    <scope>NUCLEOTIDE SEQUENCE [LARGE SCALE GENOMIC DNA]</scope>
    <source>
        <strain evidence="12">157</strain>
        <tissue evidence="12">Leaf</tissue>
    </source>
</reference>
<comment type="caution">
    <text evidence="12">The sequence shown here is derived from an EMBL/GenBank/DDBJ whole genome shotgun (WGS) entry which is preliminary data.</text>
</comment>
<evidence type="ECO:0000313" key="12">
    <source>
        <dbReference type="EMBL" id="MBA0561681.1"/>
    </source>
</evidence>
<evidence type="ECO:0000256" key="9">
    <source>
        <dbReference type="ARBA" id="ARBA00023170"/>
    </source>
</evidence>
<name>A0A7J8MAD3_9ROSI</name>
<evidence type="ECO:0000256" key="3">
    <source>
        <dbReference type="ARBA" id="ARBA00022475"/>
    </source>
</evidence>
<dbReference type="Gene3D" id="3.80.10.10">
    <property type="entry name" value="Ribonuclease Inhibitor"/>
    <property type="match status" value="1"/>
</dbReference>
<sequence>MIERYEKKVKLEYMIAVTDDGTVYYYILGLSFIAKGLEKEFRSLLTLWTAIDFSRRKLESLSLSSNKLQGGILMELKNLGFLRMLNINNNNLKAPIPDGKQFDTFTNDFYIGNLSLCELPLSNSCHSDEETPTKIDRDDDGIDGGWMWGGELSMGYILFMIGKLWWLIKIIERVQNRFVKGREANSGELFCQASYRKSRKLHSLVVGGPFSIVALYLCFM</sequence>
<evidence type="ECO:0000256" key="2">
    <source>
        <dbReference type="ARBA" id="ARBA00009592"/>
    </source>
</evidence>
<evidence type="ECO:0000256" key="8">
    <source>
        <dbReference type="ARBA" id="ARBA00023136"/>
    </source>
</evidence>
<dbReference type="EMBL" id="JABEZX010000007">
    <property type="protein sequence ID" value="MBA0561681.1"/>
    <property type="molecule type" value="Genomic_DNA"/>
</dbReference>
<dbReference type="SUPFAM" id="SSF52058">
    <property type="entry name" value="L domain-like"/>
    <property type="match status" value="1"/>
</dbReference>
<evidence type="ECO:0000256" key="10">
    <source>
        <dbReference type="ARBA" id="ARBA00023180"/>
    </source>
</evidence>
<gene>
    <name evidence="12" type="ORF">Golob_018483</name>
</gene>
<dbReference type="InterPro" id="IPR032675">
    <property type="entry name" value="LRR_dom_sf"/>
</dbReference>
<dbReference type="GO" id="GO:0005886">
    <property type="term" value="C:plasma membrane"/>
    <property type="evidence" value="ECO:0007669"/>
    <property type="project" value="UniProtKB-SubCell"/>
</dbReference>
<keyword evidence="9" id="KW-0675">Receptor</keyword>
<keyword evidence="13" id="KW-1185">Reference proteome</keyword>
<keyword evidence="3" id="KW-1003">Cell membrane</keyword>
<keyword evidence="10" id="KW-0325">Glycoprotein</keyword>
<feature type="transmembrane region" description="Helical" evidence="11">
    <location>
        <begin position="201"/>
        <end position="219"/>
    </location>
</feature>
<dbReference type="Proteomes" id="UP000593572">
    <property type="component" value="Unassembled WGS sequence"/>
</dbReference>
<comment type="similarity">
    <text evidence="2">Belongs to the RLP family.</text>
</comment>
<keyword evidence="6" id="KW-0677">Repeat</keyword>
<keyword evidence="4" id="KW-0433">Leucine-rich repeat</keyword>
<evidence type="ECO:0000256" key="4">
    <source>
        <dbReference type="ARBA" id="ARBA00022614"/>
    </source>
</evidence>
<feature type="transmembrane region" description="Helical" evidence="11">
    <location>
        <begin position="12"/>
        <end position="34"/>
    </location>
</feature>
<keyword evidence="7 11" id="KW-1133">Transmembrane helix</keyword>
<keyword evidence="8 11" id="KW-0472">Membrane</keyword>
<evidence type="ECO:0000256" key="7">
    <source>
        <dbReference type="ARBA" id="ARBA00022989"/>
    </source>
</evidence>
<evidence type="ECO:0000256" key="11">
    <source>
        <dbReference type="SAM" id="Phobius"/>
    </source>
</evidence>
<keyword evidence="5 11" id="KW-0812">Transmembrane</keyword>
<dbReference type="PANTHER" id="PTHR27004">
    <property type="entry name" value="RECEPTOR-LIKE PROTEIN 12 ISOFORM X1"/>
    <property type="match status" value="1"/>
</dbReference>